<dbReference type="Proteomes" id="UP000326641">
    <property type="component" value="Unassembled WGS sequence"/>
</dbReference>
<name>A0A564WF01_9PROT</name>
<evidence type="ECO:0000313" key="2">
    <source>
        <dbReference type="Proteomes" id="UP000326641"/>
    </source>
</evidence>
<gene>
    <name evidence="1" type="ORF">DF3PA_340011</name>
</gene>
<protein>
    <submittedName>
        <fullName evidence="1">Uncharacterized protein</fullName>
    </submittedName>
</protein>
<sequence>MKYPHRPPQATLVLDHHPWPDRVATDFHAFKAASVVGPRTPHERGRKLAVRRWHGNRPAEAEMLPGDAGLATARFVPPE</sequence>
<dbReference type="AlphaFoldDB" id="A0A564WF01"/>
<proteinExistence type="predicted"/>
<dbReference type="EMBL" id="UXAT02000028">
    <property type="protein sequence ID" value="VUX47060.1"/>
    <property type="molecule type" value="Genomic_DNA"/>
</dbReference>
<keyword evidence="2" id="KW-1185">Reference proteome</keyword>
<evidence type="ECO:0000313" key="1">
    <source>
        <dbReference type="EMBL" id="VUX47060.1"/>
    </source>
</evidence>
<comment type="caution">
    <text evidence="1">The sequence shown here is derived from an EMBL/GenBank/DDBJ whole genome shotgun (WGS) entry which is preliminary data.</text>
</comment>
<organism evidence="1 2">
    <name type="scientific">Candidatus Defluviicoccus seviourii</name>
    <dbReference type="NCBI Taxonomy" id="2565273"/>
    <lineage>
        <taxon>Bacteria</taxon>
        <taxon>Pseudomonadati</taxon>
        <taxon>Pseudomonadota</taxon>
        <taxon>Alphaproteobacteria</taxon>
        <taxon>Rhodospirillales</taxon>
        <taxon>Rhodospirillaceae</taxon>
        <taxon>Defluviicoccus</taxon>
    </lineage>
</organism>
<reference evidence="1" key="1">
    <citation type="submission" date="2018-11" db="EMBL/GenBank/DDBJ databases">
        <authorList>
            <person name="Onetto C."/>
        </authorList>
    </citation>
    <scope>NUCLEOTIDE SEQUENCE [LARGE SCALE GENOMIC DNA]</scope>
</reference>
<accession>A0A564WF01</accession>